<dbReference type="Pfam" id="PF00078">
    <property type="entry name" value="RVT_1"/>
    <property type="match status" value="1"/>
</dbReference>
<gene>
    <name evidence="2" type="ORF">Y1Q_0017217</name>
</gene>
<sequence>MGVPSTFIRWIRTLYTEVSSEVQIHGFLSTRIAVESGVQQGCPLSLILFICTIEPLAQHLRQDPRINGVHIPGSSNREAKVLAYMDDLNILCWNRGPWVMELLWFYETLNQCRDVYDLQNAGPVTMKSHKKIQEMVKKRDTMSPVDLLLGGACQDNLILD</sequence>
<dbReference type="PANTHER" id="PTHR31635:SF196">
    <property type="entry name" value="REVERSE TRANSCRIPTASE DOMAIN-CONTAINING PROTEIN-RELATED"/>
    <property type="match status" value="1"/>
</dbReference>
<accession>A0A151NKS6</accession>
<reference evidence="2 3" key="1">
    <citation type="journal article" date="2012" name="Genome Biol.">
        <title>Sequencing three crocodilian genomes to illuminate the evolution of archosaurs and amniotes.</title>
        <authorList>
            <person name="St John J.A."/>
            <person name="Braun E.L."/>
            <person name="Isberg S.R."/>
            <person name="Miles L.G."/>
            <person name="Chong A.Y."/>
            <person name="Gongora J."/>
            <person name="Dalzell P."/>
            <person name="Moran C."/>
            <person name="Bed'hom B."/>
            <person name="Abzhanov A."/>
            <person name="Burgess S.C."/>
            <person name="Cooksey A.M."/>
            <person name="Castoe T.A."/>
            <person name="Crawford N.G."/>
            <person name="Densmore L.D."/>
            <person name="Drew J.C."/>
            <person name="Edwards S.V."/>
            <person name="Faircloth B.C."/>
            <person name="Fujita M.K."/>
            <person name="Greenwold M.J."/>
            <person name="Hoffmann F.G."/>
            <person name="Howard J.M."/>
            <person name="Iguchi T."/>
            <person name="Janes D.E."/>
            <person name="Khan S.Y."/>
            <person name="Kohno S."/>
            <person name="de Koning A.J."/>
            <person name="Lance S.L."/>
            <person name="McCarthy F.M."/>
            <person name="McCormack J.E."/>
            <person name="Merchant M.E."/>
            <person name="Peterson D.G."/>
            <person name="Pollock D.D."/>
            <person name="Pourmand N."/>
            <person name="Raney B.J."/>
            <person name="Roessler K.A."/>
            <person name="Sanford J.R."/>
            <person name="Sawyer R.H."/>
            <person name="Schmidt C.J."/>
            <person name="Triplett E.W."/>
            <person name="Tuberville T.D."/>
            <person name="Venegas-Anaya M."/>
            <person name="Howard J.T."/>
            <person name="Jarvis E.D."/>
            <person name="Guillette L.J.Jr."/>
            <person name="Glenn T.C."/>
            <person name="Green R.E."/>
            <person name="Ray D.A."/>
        </authorList>
    </citation>
    <scope>NUCLEOTIDE SEQUENCE [LARGE SCALE GENOMIC DNA]</scope>
    <source>
        <strain evidence="2">KSC_2009_1</strain>
    </source>
</reference>
<dbReference type="EMBL" id="AKHW03002722">
    <property type="protein sequence ID" value="KYO37397.1"/>
    <property type="molecule type" value="Genomic_DNA"/>
</dbReference>
<dbReference type="Proteomes" id="UP000050525">
    <property type="component" value="Unassembled WGS sequence"/>
</dbReference>
<evidence type="ECO:0000313" key="2">
    <source>
        <dbReference type="EMBL" id="KYO37397.1"/>
    </source>
</evidence>
<name>A0A151NKS6_ALLMI</name>
<dbReference type="AlphaFoldDB" id="A0A151NKS6"/>
<dbReference type="PANTHER" id="PTHR31635">
    <property type="entry name" value="REVERSE TRANSCRIPTASE DOMAIN-CONTAINING PROTEIN-RELATED"/>
    <property type="match status" value="1"/>
</dbReference>
<feature type="domain" description="Reverse transcriptase" evidence="1">
    <location>
        <begin position="2"/>
        <end position="94"/>
    </location>
</feature>
<evidence type="ECO:0000313" key="3">
    <source>
        <dbReference type="Proteomes" id="UP000050525"/>
    </source>
</evidence>
<keyword evidence="3" id="KW-1185">Reference proteome</keyword>
<comment type="caution">
    <text evidence="2">The sequence shown here is derived from an EMBL/GenBank/DDBJ whole genome shotgun (WGS) entry which is preliminary data.</text>
</comment>
<organism evidence="2 3">
    <name type="scientific">Alligator mississippiensis</name>
    <name type="common">American alligator</name>
    <dbReference type="NCBI Taxonomy" id="8496"/>
    <lineage>
        <taxon>Eukaryota</taxon>
        <taxon>Metazoa</taxon>
        <taxon>Chordata</taxon>
        <taxon>Craniata</taxon>
        <taxon>Vertebrata</taxon>
        <taxon>Euteleostomi</taxon>
        <taxon>Archelosauria</taxon>
        <taxon>Archosauria</taxon>
        <taxon>Crocodylia</taxon>
        <taxon>Alligatoridae</taxon>
        <taxon>Alligatorinae</taxon>
        <taxon>Alligator</taxon>
    </lineage>
</organism>
<dbReference type="InterPro" id="IPR000477">
    <property type="entry name" value="RT_dom"/>
</dbReference>
<protein>
    <recommendedName>
        <fullName evidence="1">Reverse transcriptase domain-containing protein</fullName>
    </recommendedName>
</protein>
<proteinExistence type="predicted"/>
<evidence type="ECO:0000259" key="1">
    <source>
        <dbReference type="Pfam" id="PF00078"/>
    </source>
</evidence>